<protein>
    <recommendedName>
        <fullName evidence="2">N-methylproline demethylase</fullName>
    </recommendedName>
</protein>
<gene>
    <name evidence="1" type="ORF">DIU77_11880</name>
</gene>
<evidence type="ECO:0008006" key="2">
    <source>
        <dbReference type="Google" id="ProtNLM"/>
    </source>
</evidence>
<sequence length="91" mass="10206">MNEYSQATETRIVDQVVVEHGTVPVDNLYFDLKDLSVNHGAVDYPALISLSPQRIVRNESGSFQLFRIGDAVTSRNIHAAILDAYRLCWAI</sequence>
<reference evidence="1" key="1">
    <citation type="submission" date="2018-05" db="EMBL/GenBank/DDBJ databases">
        <authorList>
            <person name="Lanie J.A."/>
            <person name="Ng W.-L."/>
            <person name="Kazmierczak K.M."/>
            <person name="Andrzejewski T.M."/>
            <person name="Davidsen T.M."/>
            <person name="Wayne K.J."/>
            <person name="Tettelin H."/>
            <person name="Glass J.I."/>
            <person name="Rusch D."/>
            <person name="Podicherti R."/>
            <person name="Tsui H.-C.T."/>
            <person name="Winkler M.E."/>
        </authorList>
    </citation>
    <scope>NUCLEOTIDE SEQUENCE</scope>
    <source>
        <strain evidence="1">ZC4RG45</strain>
    </source>
</reference>
<name>A0A2W4JCR5_9PSEU</name>
<comment type="caution">
    <text evidence="1">The sequence shown here is derived from an EMBL/GenBank/DDBJ whole genome shotgun (WGS) entry which is preliminary data.</text>
</comment>
<organism evidence="1">
    <name type="scientific">Thermocrispum agreste</name>
    <dbReference type="NCBI Taxonomy" id="37925"/>
    <lineage>
        <taxon>Bacteria</taxon>
        <taxon>Bacillati</taxon>
        <taxon>Actinomycetota</taxon>
        <taxon>Actinomycetes</taxon>
        <taxon>Pseudonocardiales</taxon>
        <taxon>Pseudonocardiaceae</taxon>
        <taxon>Thermocrispum</taxon>
    </lineage>
</organism>
<evidence type="ECO:0000313" key="1">
    <source>
        <dbReference type="EMBL" id="PZM95765.1"/>
    </source>
</evidence>
<dbReference type="EMBL" id="QGUI01000446">
    <property type="protein sequence ID" value="PZM95765.1"/>
    <property type="molecule type" value="Genomic_DNA"/>
</dbReference>
<accession>A0A2W4JCR5</accession>
<dbReference type="AlphaFoldDB" id="A0A2W4JCR5"/>
<proteinExistence type="predicted"/>